<evidence type="ECO:0000256" key="1">
    <source>
        <dbReference type="ARBA" id="ARBA00022884"/>
    </source>
</evidence>
<dbReference type="GO" id="GO:0008270">
    <property type="term" value="F:zinc ion binding"/>
    <property type="evidence" value="ECO:0007669"/>
    <property type="project" value="UniProtKB-KW"/>
</dbReference>
<evidence type="ECO:0000259" key="6">
    <source>
        <dbReference type="PROSITE" id="PS50102"/>
    </source>
</evidence>
<evidence type="ECO:0000256" key="5">
    <source>
        <dbReference type="SAM" id="MobiDB-lite"/>
    </source>
</evidence>
<evidence type="ECO:0000313" key="9">
    <source>
        <dbReference type="Proteomes" id="UP001211907"/>
    </source>
</evidence>
<dbReference type="InterPro" id="IPR035979">
    <property type="entry name" value="RBD_domain_sf"/>
</dbReference>
<dbReference type="InterPro" id="IPR002483">
    <property type="entry name" value="PWI_dom"/>
</dbReference>
<evidence type="ECO:0000259" key="7">
    <source>
        <dbReference type="PROSITE" id="PS50103"/>
    </source>
</evidence>
<dbReference type="EMBL" id="JADGJH010000746">
    <property type="protein sequence ID" value="KAJ3123316.1"/>
    <property type="molecule type" value="Genomic_DNA"/>
</dbReference>
<dbReference type="Pfam" id="PF01480">
    <property type="entry name" value="PWI"/>
    <property type="match status" value="1"/>
</dbReference>
<name>A0AAD5T1I5_9FUNG</name>
<gene>
    <name evidence="8" type="ORF">HK100_011651</name>
</gene>
<dbReference type="AlphaFoldDB" id="A0AAD5T1I5"/>
<dbReference type="PANTHER" id="PTHR14398">
    <property type="entry name" value="RNA RECOGNITION RRM/RNP DOMAIN"/>
    <property type="match status" value="1"/>
</dbReference>
<dbReference type="InterPro" id="IPR012677">
    <property type="entry name" value="Nucleotide-bd_a/b_plait_sf"/>
</dbReference>
<dbReference type="PANTHER" id="PTHR14398:SF0">
    <property type="entry name" value="ZINC FINGER PROTEIN SWM"/>
    <property type="match status" value="1"/>
</dbReference>
<keyword evidence="9" id="KW-1185">Reference proteome</keyword>
<dbReference type="PROSITE" id="PS50103">
    <property type="entry name" value="ZF_C3H1"/>
    <property type="match status" value="1"/>
</dbReference>
<keyword evidence="4" id="KW-0479">Metal-binding</keyword>
<dbReference type="SUPFAM" id="SSF54928">
    <property type="entry name" value="RNA-binding domain, RBD"/>
    <property type="match status" value="1"/>
</dbReference>
<dbReference type="Pfam" id="PF00642">
    <property type="entry name" value="zf-CCCH"/>
    <property type="match status" value="1"/>
</dbReference>
<evidence type="ECO:0008006" key="10">
    <source>
        <dbReference type="Google" id="ProtNLM"/>
    </source>
</evidence>
<evidence type="ECO:0000313" key="8">
    <source>
        <dbReference type="EMBL" id="KAJ3123316.1"/>
    </source>
</evidence>
<sequence length="1005" mass="109358">MQDEQQLQSQIPIQHWNEEEFLRFLSESRLPLQNENHCNSSSSNDPFDSSFYALQLEPPDLLVPSSAVSSRRSSVDTTAFIDTTTLCEQLSMHLLGHDSFLDLPLTTPALAPVATATSDIFDFNLFLHDDLSIIPHNADVIPSFFEKLEPVLSDTSLTADKSLTKKKKITKSPHNTTAIKTSVSKVSKLSKAKDNTQPRQRNHLQSMFVFPVEYVYYTVEEFEGEATALQSCDADPSVLAEYVIALLKHDKTNADLRTLCLEQLDEFLKHETETFVSKLFVAVQNREYLPKSVPQKPQPSTTAITTTAVSATATQQPQTKQLPRQPAAALEPKESPAKRRRRSLDMTADDAVDFDNKDDEDEHDEHDGQQLRRKRRFGDGNIPSVDSENYNAAAPFDIVGYNGSGYEGRSGEQWGAVNDNRNSDFNRNGHGGGGGGVFRSVPYGATGFAPQNNWGAHANNMPVPVGVVAPGVVVAMGFAQNGSGAFGGSRGGVRSRGRCYEFDAQGTCSRGEACHFDHVPKIAPIIGGPAQYHNFTNGVPRNMIPQNSYDNIILSPNNLNNQPGAIDFSQQQQQQQRYQQQQYSFRGRGAPRGNFRGRPTPQGSVAAVSIYHGNPANTTLMIDNIPRENCTLDAVLGYFKKFGTITDVAVEPEFSRARVRFENVSSARNARASPEVIFGNRFVKVYFYSEPTQVVGGGNVAVIAPALAPAAVGGSFVMQNVPARAETDQGTVAVPYVHPAVAAAAEKRKQFEAFKKQKEQFVATQLETQKMLMEKLESKTLTPKQKAELFASLKIVSDLVRNTLDEIKASTAAVAAITDTAVSVNTPYIAAAVATASVGNGEIDAKNDDVAILESLKAEAAAIGVDTAAVIRGSSGPILRGPWNSRGGGGNNYAPRSFNLDNRTKKLLVKGVQESQKVLLMQQLKDFGMVTDLKFSDSIDSLIVTFSGRHEAEKAIEFGLKGVNAESLEISWYEDSTPTVVPTANPITANTISFDSGASGNTDNT</sequence>
<dbReference type="PROSITE" id="PS50102">
    <property type="entry name" value="RRM"/>
    <property type="match status" value="1"/>
</dbReference>
<keyword evidence="4" id="KW-0863">Zinc-finger</keyword>
<dbReference type="InterPro" id="IPR000571">
    <property type="entry name" value="Znf_CCCH"/>
</dbReference>
<evidence type="ECO:0000256" key="4">
    <source>
        <dbReference type="PROSITE-ProRule" id="PRU00723"/>
    </source>
</evidence>
<proteinExistence type="predicted"/>
<dbReference type="GO" id="GO:0003723">
    <property type="term" value="F:RNA binding"/>
    <property type="evidence" value="ECO:0007669"/>
    <property type="project" value="UniProtKB-UniRule"/>
</dbReference>
<dbReference type="CDD" id="cd12257">
    <property type="entry name" value="RRM1_RBM26_like"/>
    <property type="match status" value="1"/>
</dbReference>
<dbReference type="InterPro" id="IPR000504">
    <property type="entry name" value="RRM_dom"/>
</dbReference>
<accession>A0AAD5T1I5</accession>
<organism evidence="8 9">
    <name type="scientific">Physocladia obscura</name>
    <dbReference type="NCBI Taxonomy" id="109957"/>
    <lineage>
        <taxon>Eukaryota</taxon>
        <taxon>Fungi</taxon>
        <taxon>Fungi incertae sedis</taxon>
        <taxon>Chytridiomycota</taxon>
        <taxon>Chytridiomycota incertae sedis</taxon>
        <taxon>Chytridiomycetes</taxon>
        <taxon>Chytridiales</taxon>
        <taxon>Chytriomycetaceae</taxon>
        <taxon>Physocladia</taxon>
    </lineage>
</organism>
<dbReference type="SMART" id="SM00360">
    <property type="entry name" value="RRM"/>
    <property type="match status" value="1"/>
</dbReference>
<protein>
    <recommendedName>
        <fullName evidence="10">C3H1-type domain-containing protein</fullName>
    </recommendedName>
</protein>
<comment type="function">
    <text evidence="2">May be involved in the turnover of nuclear polyadenylated (pA+) RNA.</text>
</comment>
<feature type="compositionally biased region" description="Acidic residues" evidence="5">
    <location>
        <begin position="347"/>
        <end position="364"/>
    </location>
</feature>
<reference evidence="8" key="1">
    <citation type="submission" date="2020-05" db="EMBL/GenBank/DDBJ databases">
        <title>Phylogenomic resolution of chytrid fungi.</title>
        <authorList>
            <person name="Stajich J.E."/>
            <person name="Amses K."/>
            <person name="Simmons R."/>
            <person name="Seto K."/>
            <person name="Myers J."/>
            <person name="Bonds A."/>
            <person name="Quandt C.A."/>
            <person name="Barry K."/>
            <person name="Liu P."/>
            <person name="Grigoriev I."/>
            <person name="Longcore J.E."/>
            <person name="James T.Y."/>
        </authorList>
    </citation>
    <scope>NUCLEOTIDE SEQUENCE</scope>
    <source>
        <strain evidence="8">JEL0513</strain>
    </source>
</reference>
<keyword evidence="1 3" id="KW-0694">RNA-binding</keyword>
<feature type="compositionally biased region" description="Low complexity" evidence="5">
    <location>
        <begin position="298"/>
        <end position="319"/>
    </location>
</feature>
<dbReference type="Proteomes" id="UP001211907">
    <property type="component" value="Unassembled WGS sequence"/>
</dbReference>
<evidence type="ECO:0000256" key="3">
    <source>
        <dbReference type="PROSITE-ProRule" id="PRU00176"/>
    </source>
</evidence>
<feature type="domain" description="RRM" evidence="6">
    <location>
        <begin position="618"/>
        <end position="690"/>
    </location>
</feature>
<comment type="caution">
    <text evidence="8">The sequence shown here is derived from an EMBL/GenBank/DDBJ whole genome shotgun (WGS) entry which is preliminary data.</text>
</comment>
<feature type="zinc finger region" description="C3H1-type" evidence="4">
    <location>
        <begin position="494"/>
        <end position="521"/>
    </location>
</feature>
<feature type="region of interest" description="Disordered" evidence="5">
    <location>
        <begin position="290"/>
        <end position="388"/>
    </location>
</feature>
<keyword evidence="4" id="KW-0862">Zinc</keyword>
<dbReference type="Gene3D" id="3.30.70.330">
    <property type="match status" value="1"/>
</dbReference>
<dbReference type="InterPro" id="IPR045137">
    <property type="entry name" value="RBM26/27"/>
</dbReference>
<feature type="domain" description="C3H1-type" evidence="7">
    <location>
        <begin position="494"/>
        <end position="521"/>
    </location>
</feature>
<dbReference type="GO" id="GO:0005634">
    <property type="term" value="C:nucleus"/>
    <property type="evidence" value="ECO:0007669"/>
    <property type="project" value="TreeGrafter"/>
</dbReference>
<evidence type="ECO:0000256" key="2">
    <source>
        <dbReference type="ARBA" id="ARBA00043866"/>
    </source>
</evidence>